<evidence type="ECO:0000256" key="1">
    <source>
        <dbReference type="SAM" id="MobiDB-lite"/>
    </source>
</evidence>
<dbReference type="EMBL" id="AWSJ01000318">
    <property type="protein sequence ID" value="ERI06726.1"/>
    <property type="molecule type" value="Genomic_DNA"/>
</dbReference>
<dbReference type="Proteomes" id="UP000016511">
    <property type="component" value="Unassembled WGS sequence"/>
</dbReference>
<evidence type="ECO:0000313" key="2">
    <source>
        <dbReference type="EMBL" id="ERI06726.1"/>
    </source>
</evidence>
<feature type="compositionally biased region" description="Basic and acidic residues" evidence="1">
    <location>
        <begin position="1"/>
        <end position="19"/>
    </location>
</feature>
<keyword evidence="3" id="KW-1185">Reference proteome</keyword>
<comment type="caution">
    <text evidence="2">The sequence shown here is derived from an EMBL/GenBank/DDBJ whole genome shotgun (WGS) entry which is preliminary data.</text>
</comment>
<dbReference type="STRING" id="649747.HMPREF0083_05212"/>
<proteinExistence type="predicted"/>
<feature type="region of interest" description="Disordered" evidence="1">
    <location>
        <begin position="1"/>
        <end position="20"/>
    </location>
</feature>
<reference evidence="2 3" key="1">
    <citation type="submission" date="2013-08" db="EMBL/GenBank/DDBJ databases">
        <authorList>
            <person name="Weinstock G."/>
            <person name="Sodergren E."/>
            <person name="Wylie T."/>
            <person name="Fulton L."/>
            <person name="Fulton R."/>
            <person name="Fronick C."/>
            <person name="O'Laughlin M."/>
            <person name="Godfrey J."/>
            <person name="Miner T."/>
            <person name="Herter B."/>
            <person name="Appelbaum E."/>
            <person name="Cordes M."/>
            <person name="Lek S."/>
            <person name="Wollam A."/>
            <person name="Pepin K.H."/>
            <person name="Palsikar V.B."/>
            <person name="Mitreva M."/>
            <person name="Wilson R.K."/>
        </authorList>
    </citation>
    <scope>NUCLEOTIDE SEQUENCE [LARGE SCALE GENOMIC DNA]</scope>
    <source>
        <strain evidence="2 3">ATCC 12856</strain>
    </source>
</reference>
<evidence type="ECO:0000313" key="3">
    <source>
        <dbReference type="Proteomes" id="UP000016511"/>
    </source>
</evidence>
<sequence length="48" mass="5550">MPLWCEAREERKQGRRGKEAPAFFPPGYRGHLPAFFSNPPILNHLNLC</sequence>
<name>U1Y791_ANEAE</name>
<dbReference type="HOGENOM" id="CLU_3148876_0_0_9"/>
<accession>U1Y791</accession>
<protein>
    <submittedName>
        <fullName evidence="2">Uncharacterized protein</fullName>
    </submittedName>
</protein>
<organism evidence="2 3">
    <name type="scientific">Aneurinibacillus aneurinilyticus ATCC 12856</name>
    <dbReference type="NCBI Taxonomy" id="649747"/>
    <lineage>
        <taxon>Bacteria</taxon>
        <taxon>Bacillati</taxon>
        <taxon>Bacillota</taxon>
        <taxon>Bacilli</taxon>
        <taxon>Bacillales</taxon>
        <taxon>Paenibacillaceae</taxon>
        <taxon>Aneurinibacillus group</taxon>
        <taxon>Aneurinibacillus</taxon>
    </lineage>
</organism>
<gene>
    <name evidence="2" type="ORF">HMPREF0083_05212</name>
</gene>
<dbReference type="AlphaFoldDB" id="U1Y791"/>